<sequence>MWGPSTRPQLCDPTGSVIVPQNHDTSAAAIMSDQDKSPDMSKLSAPLKALINAPFARPGPRPAPQKVQELYEAIANDAAVRNLGIRSWLTVSAAATFTLNSPDSLPVLHRVASSKQPDSAVQTAEYIREIGLKCISFNGIPRTINSLNAFHASLPEEVSSKLSTKPSRQPTSQNIEEALARGRGLWDSIYQPYEDKLFDKLALAHPDLPVYILSSHYSAILSDPPASERGSLASVGRIYTSMVAISCLRAQTGVGPQVLSHVFGLRKALEDGTCKNDQDGESEEAVKYLASDEGGHWILNTVDKIVEAIGGSSFAPGRESKL</sequence>
<dbReference type="EMBL" id="JAADYS010002134">
    <property type="protein sequence ID" value="KAF4459615.1"/>
    <property type="molecule type" value="Genomic_DNA"/>
</dbReference>
<reference evidence="1 2" key="1">
    <citation type="submission" date="2020-01" db="EMBL/GenBank/DDBJ databases">
        <title>Identification and distribution of gene clusters putatively required for synthesis of sphingolipid metabolism inhibitors in phylogenetically diverse species of the filamentous fungus Fusarium.</title>
        <authorList>
            <person name="Kim H.-S."/>
            <person name="Busman M."/>
            <person name="Brown D.W."/>
            <person name="Divon H."/>
            <person name="Uhlig S."/>
            <person name="Proctor R.H."/>
        </authorList>
    </citation>
    <scope>NUCLEOTIDE SEQUENCE [LARGE SCALE GENOMIC DNA]</scope>
    <source>
        <strain evidence="1 2">NRRL 20459</strain>
    </source>
</reference>
<dbReference type="Proteomes" id="UP000554235">
    <property type="component" value="Unassembled WGS sequence"/>
</dbReference>
<dbReference type="Gene3D" id="1.20.1290.10">
    <property type="entry name" value="AhpD-like"/>
    <property type="match status" value="1"/>
</dbReference>
<comment type="caution">
    <text evidence="1">The sequence shown here is derived from an EMBL/GenBank/DDBJ whole genome shotgun (WGS) entry which is preliminary data.</text>
</comment>
<dbReference type="SUPFAM" id="SSF69118">
    <property type="entry name" value="AhpD-like"/>
    <property type="match status" value="1"/>
</dbReference>
<dbReference type="AlphaFoldDB" id="A0A8H4P576"/>
<proteinExistence type="predicted"/>
<keyword evidence="2" id="KW-1185">Reference proteome</keyword>
<gene>
    <name evidence="1" type="ORF">FALBO_13629</name>
</gene>
<dbReference type="OrthoDB" id="5392202at2759"/>
<dbReference type="InterPro" id="IPR029032">
    <property type="entry name" value="AhpD-like"/>
</dbReference>
<dbReference type="PANTHER" id="PTHR28180">
    <property type="entry name" value="CONSERVED MITOCHONDRIAL PROTEIN-RELATED"/>
    <property type="match status" value="1"/>
</dbReference>
<accession>A0A8H4P576</accession>
<dbReference type="InterPro" id="IPR052999">
    <property type="entry name" value="PTS1_Protein"/>
</dbReference>
<organism evidence="1 2">
    <name type="scientific">Fusarium albosuccineum</name>
    <dbReference type="NCBI Taxonomy" id="1237068"/>
    <lineage>
        <taxon>Eukaryota</taxon>
        <taxon>Fungi</taxon>
        <taxon>Dikarya</taxon>
        <taxon>Ascomycota</taxon>
        <taxon>Pezizomycotina</taxon>
        <taxon>Sordariomycetes</taxon>
        <taxon>Hypocreomycetidae</taxon>
        <taxon>Hypocreales</taxon>
        <taxon>Nectriaceae</taxon>
        <taxon>Fusarium</taxon>
        <taxon>Fusarium decemcellulare species complex</taxon>
    </lineage>
</organism>
<protein>
    <submittedName>
        <fullName evidence="1">Conserved mitochondrial</fullName>
    </submittedName>
</protein>
<evidence type="ECO:0000313" key="2">
    <source>
        <dbReference type="Proteomes" id="UP000554235"/>
    </source>
</evidence>
<evidence type="ECO:0000313" key="1">
    <source>
        <dbReference type="EMBL" id="KAF4459615.1"/>
    </source>
</evidence>
<name>A0A8H4P576_9HYPO</name>
<dbReference type="PANTHER" id="PTHR28180:SF2">
    <property type="entry name" value="PEROXISOMAL PROTEIN 2"/>
    <property type="match status" value="1"/>
</dbReference>